<name>A0A1H8USC1_9EURY</name>
<dbReference type="EMBL" id="FODV01000012">
    <property type="protein sequence ID" value="SEP05488.1"/>
    <property type="molecule type" value="Genomic_DNA"/>
</dbReference>
<sequence length="55" mass="6163">MTTAHHPGTSDTEVEPSVPTSHSCLELQEAVLIYDRENPERWIQAAESVVLLDCR</sequence>
<evidence type="ECO:0000256" key="1">
    <source>
        <dbReference type="SAM" id="MobiDB-lite"/>
    </source>
</evidence>
<proteinExistence type="predicted"/>
<evidence type="ECO:0000313" key="2">
    <source>
        <dbReference type="EMBL" id="SEP05488.1"/>
    </source>
</evidence>
<accession>A0A1H8USC1</accession>
<dbReference type="Proteomes" id="UP000199126">
    <property type="component" value="Unassembled WGS sequence"/>
</dbReference>
<organism evidence="2 3">
    <name type="scientific">Halogranum amylolyticum</name>
    <dbReference type="NCBI Taxonomy" id="660520"/>
    <lineage>
        <taxon>Archaea</taxon>
        <taxon>Methanobacteriati</taxon>
        <taxon>Methanobacteriota</taxon>
        <taxon>Stenosarchaea group</taxon>
        <taxon>Halobacteria</taxon>
        <taxon>Halobacteriales</taxon>
        <taxon>Haloferacaceae</taxon>
    </lineage>
</organism>
<dbReference type="Pfam" id="PF24018">
    <property type="entry name" value="DUF7331"/>
    <property type="match status" value="1"/>
</dbReference>
<gene>
    <name evidence="2" type="ORF">SAMN04487948_11240</name>
</gene>
<keyword evidence="3" id="KW-1185">Reference proteome</keyword>
<reference evidence="3" key="1">
    <citation type="submission" date="2016-10" db="EMBL/GenBank/DDBJ databases">
        <authorList>
            <person name="Varghese N."/>
            <person name="Submissions S."/>
        </authorList>
    </citation>
    <scope>NUCLEOTIDE SEQUENCE [LARGE SCALE GENOMIC DNA]</scope>
    <source>
        <strain evidence="3">CGMCC 1.10121</strain>
    </source>
</reference>
<dbReference type="InterPro" id="IPR055755">
    <property type="entry name" value="DUF7331"/>
</dbReference>
<dbReference type="RefSeq" id="WP_170864850.1">
    <property type="nucleotide sequence ID" value="NZ_FODV01000012.1"/>
</dbReference>
<protein>
    <submittedName>
        <fullName evidence="2">Uncharacterized protein</fullName>
    </submittedName>
</protein>
<evidence type="ECO:0000313" key="3">
    <source>
        <dbReference type="Proteomes" id="UP000199126"/>
    </source>
</evidence>
<feature type="region of interest" description="Disordered" evidence="1">
    <location>
        <begin position="1"/>
        <end position="21"/>
    </location>
</feature>
<dbReference type="AlphaFoldDB" id="A0A1H8USC1"/>
<dbReference type="OrthoDB" id="181694at2157"/>